<feature type="transmembrane region" description="Helical" evidence="9">
    <location>
        <begin position="311"/>
        <end position="330"/>
    </location>
</feature>
<feature type="transmembrane region" description="Helical" evidence="9">
    <location>
        <begin position="1467"/>
        <end position="1490"/>
    </location>
</feature>
<feature type="transmembrane region" description="Helical" evidence="9">
    <location>
        <begin position="1949"/>
        <end position="1973"/>
    </location>
</feature>
<evidence type="ECO:0000256" key="3">
    <source>
        <dbReference type="ARBA" id="ARBA00022448"/>
    </source>
</evidence>
<feature type="transmembrane region" description="Helical" evidence="9">
    <location>
        <begin position="4031"/>
        <end position="4050"/>
    </location>
</feature>
<dbReference type="GO" id="GO:0005886">
    <property type="term" value="C:plasma membrane"/>
    <property type="evidence" value="ECO:0000318"/>
    <property type="project" value="GO_Central"/>
</dbReference>
<dbReference type="InParanoid" id="A0A139WE35"/>
<feature type="transmembrane region" description="Helical" evidence="9">
    <location>
        <begin position="1363"/>
        <end position="1386"/>
    </location>
</feature>
<feature type="transmembrane region" description="Helical" evidence="9">
    <location>
        <begin position="98"/>
        <end position="118"/>
    </location>
</feature>
<feature type="transmembrane region" description="Helical" evidence="9">
    <location>
        <begin position="2667"/>
        <end position="2686"/>
    </location>
</feature>
<name>A0A139WE35_TRICA</name>
<dbReference type="PANTHER" id="PTHR11730">
    <property type="entry name" value="AMMONIUM TRANSPORTER"/>
    <property type="match status" value="1"/>
</dbReference>
<feature type="transmembrane region" description="Helical" evidence="9">
    <location>
        <begin position="3865"/>
        <end position="3885"/>
    </location>
</feature>
<evidence type="ECO:0000256" key="1">
    <source>
        <dbReference type="ARBA" id="ARBA00004141"/>
    </source>
</evidence>
<feature type="transmembrane region" description="Helical" evidence="9">
    <location>
        <begin position="1338"/>
        <end position="1357"/>
    </location>
</feature>
<feature type="transmembrane region" description="Helical" evidence="9">
    <location>
        <begin position="1906"/>
        <end position="1929"/>
    </location>
</feature>
<evidence type="ECO:0000313" key="13">
    <source>
        <dbReference type="Proteomes" id="UP000007266"/>
    </source>
</evidence>
<dbReference type="InterPro" id="IPR024041">
    <property type="entry name" value="NH4_transpt_AmtB-like_dom"/>
</dbReference>
<accession>A0A139WE35</accession>
<feature type="domain" description="Cyclic nucleotide-binding" evidence="11">
    <location>
        <begin position="917"/>
        <end position="1042"/>
    </location>
</feature>
<feature type="transmembrane region" description="Helical" evidence="9">
    <location>
        <begin position="35"/>
        <end position="52"/>
    </location>
</feature>
<feature type="transmembrane region" description="Helical" evidence="9">
    <location>
        <begin position="2538"/>
        <end position="2558"/>
    </location>
</feature>
<feature type="transmembrane region" description="Helical" evidence="9">
    <location>
        <begin position="4007"/>
        <end position="4025"/>
    </location>
</feature>
<feature type="transmembrane region" description="Helical" evidence="9">
    <location>
        <begin position="3905"/>
        <end position="3924"/>
    </location>
</feature>
<dbReference type="GO" id="GO:0005216">
    <property type="term" value="F:monoatomic ion channel activity"/>
    <property type="evidence" value="ECO:0007669"/>
    <property type="project" value="InterPro"/>
</dbReference>
<feature type="transmembrane region" description="Helical" evidence="9">
    <location>
        <begin position="2788"/>
        <end position="2809"/>
    </location>
</feature>
<feature type="domain" description="Cyclic nucleotide-binding" evidence="11">
    <location>
        <begin position="2160"/>
        <end position="2278"/>
    </location>
</feature>
<feature type="transmembrane region" description="Helical" evidence="9">
    <location>
        <begin position="739"/>
        <end position="756"/>
    </location>
</feature>
<dbReference type="InterPro" id="IPR014710">
    <property type="entry name" value="RmlC-like_jellyroll"/>
</dbReference>
<dbReference type="InterPro" id="IPR018490">
    <property type="entry name" value="cNMP-bd_dom_sf"/>
</dbReference>
<feature type="domain" description="Cyclic nucleotide-binding" evidence="11">
    <location>
        <begin position="3414"/>
        <end position="3520"/>
    </location>
</feature>
<keyword evidence="3" id="KW-0813">Transport</keyword>
<feature type="transmembrane region" description="Helical" evidence="9">
    <location>
        <begin position="1580"/>
        <end position="1602"/>
    </location>
</feature>
<keyword evidence="5 9" id="KW-1133">Transmembrane helix</keyword>
<feature type="transmembrane region" description="Helical" evidence="9">
    <location>
        <begin position="412"/>
        <end position="436"/>
    </location>
</feature>
<feature type="transmembrane region" description="Helical" evidence="9">
    <location>
        <begin position="2637"/>
        <end position="2655"/>
    </location>
</feature>
<feature type="transmembrane region" description="Helical" evidence="9">
    <location>
        <begin position="3194"/>
        <end position="3215"/>
    </location>
</feature>
<feature type="transmembrane region" description="Helical" evidence="9">
    <location>
        <begin position="267"/>
        <end position="290"/>
    </location>
</feature>
<dbReference type="FunFam" id="2.60.120.10:FF:000282">
    <property type="entry name" value="Uncharacterized protein"/>
    <property type="match status" value="3"/>
</dbReference>
<dbReference type="Gene3D" id="1.20.120.350">
    <property type="entry name" value="Voltage-gated potassium channels. Chain C"/>
    <property type="match status" value="3"/>
</dbReference>
<evidence type="ECO:0000256" key="2">
    <source>
        <dbReference type="ARBA" id="ARBA00005887"/>
    </source>
</evidence>
<evidence type="ECO:0000256" key="6">
    <source>
        <dbReference type="ARBA" id="ARBA00023136"/>
    </source>
</evidence>
<feature type="transmembrane region" description="Helical" evidence="9">
    <location>
        <begin position="228"/>
        <end position="247"/>
    </location>
</feature>
<evidence type="ECO:0000256" key="9">
    <source>
        <dbReference type="SAM" id="Phobius"/>
    </source>
</evidence>
<feature type="region of interest" description="Disordered" evidence="8">
    <location>
        <begin position="4230"/>
        <end position="4261"/>
    </location>
</feature>
<feature type="transmembrane region" description="Helical" evidence="9">
    <location>
        <begin position="1875"/>
        <end position="1894"/>
    </location>
</feature>
<feature type="transmembrane region" description="Helical" evidence="9">
    <location>
        <begin position="2892"/>
        <end position="2915"/>
    </location>
</feature>
<organism evidence="12 13">
    <name type="scientific">Tribolium castaneum</name>
    <name type="common">Red flour beetle</name>
    <dbReference type="NCBI Taxonomy" id="7070"/>
    <lineage>
        <taxon>Eukaryota</taxon>
        <taxon>Metazoa</taxon>
        <taxon>Ecdysozoa</taxon>
        <taxon>Arthropoda</taxon>
        <taxon>Hexapoda</taxon>
        <taxon>Insecta</taxon>
        <taxon>Pterygota</taxon>
        <taxon>Neoptera</taxon>
        <taxon>Endopterygota</taxon>
        <taxon>Coleoptera</taxon>
        <taxon>Polyphaga</taxon>
        <taxon>Cucujiformia</taxon>
        <taxon>Tenebrionidae</taxon>
        <taxon>Tenebrionidae incertae sedis</taxon>
        <taxon>Tribolium</taxon>
    </lineage>
</organism>
<evidence type="ECO:0000256" key="7">
    <source>
        <dbReference type="ARBA" id="ARBA00023177"/>
    </source>
</evidence>
<evidence type="ECO:0000259" key="11">
    <source>
        <dbReference type="PROSITE" id="PS50042"/>
    </source>
</evidence>
<feature type="transmembrane region" description="Helical" evidence="9">
    <location>
        <begin position="3148"/>
        <end position="3174"/>
    </location>
</feature>
<protein>
    <recommendedName>
        <fullName evidence="11">Cyclic nucleotide-binding domain-containing protein</fullName>
    </recommendedName>
</protein>
<dbReference type="Gene3D" id="2.60.120.10">
    <property type="entry name" value="Jelly Rolls"/>
    <property type="match status" value="3"/>
</dbReference>
<feature type="transmembrane region" description="Helical" evidence="9">
    <location>
        <begin position="1393"/>
        <end position="1414"/>
    </location>
</feature>
<dbReference type="GO" id="GO:0008519">
    <property type="term" value="F:ammonium channel activity"/>
    <property type="evidence" value="ECO:0000318"/>
    <property type="project" value="GO_Central"/>
</dbReference>
<feature type="transmembrane region" description="Helical" evidence="9">
    <location>
        <begin position="1980"/>
        <end position="2000"/>
    </location>
</feature>
<evidence type="ECO:0000256" key="10">
    <source>
        <dbReference type="SAM" id="SignalP"/>
    </source>
</evidence>
<feature type="transmembrane region" description="Helical" evidence="9">
    <location>
        <begin position="3936"/>
        <end position="3956"/>
    </location>
</feature>
<feature type="transmembrane region" description="Helical" evidence="9">
    <location>
        <begin position="1548"/>
        <end position="1568"/>
    </location>
</feature>
<keyword evidence="4 9" id="KW-0812">Transmembrane</keyword>
<evidence type="ECO:0000313" key="12">
    <source>
        <dbReference type="EMBL" id="KYB26238.1"/>
    </source>
</evidence>
<dbReference type="SUPFAM" id="SSF111352">
    <property type="entry name" value="Ammonium transporter"/>
    <property type="match status" value="1"/>
</dbReference>
<feature type="signal peptide" evidence="10">
    <location>
        <begin position="1"/>
        <end position="19"/>
    </location>
</feature>
<keyword evidence="13" id="KW-1185">Reference proteome</keyword>
<feature type="transmembrane region" description="Helical" evidence="9">
    <location>
        <begin position="3221"/>
        <end position="3239"/>
    </location>
</feature>
<dbReference type="EMBL" id="KQ971354">
    <property type="protein sequence ID" value="KYB26238.1"/>
    <property type="molecule type" value="Genomic_DNA"/>
</dbReference>
<dbReference type="SUPFAM" id="SSF81324">
    <property type="entry name" value="Voltage-gated potassium channels"/>
    <property type="match status" value="1"/>
</dbReference>
<feature type="transmembrane region" description="Helical" evidence="9">
    <location>
        <begin position="59"/>
        <end position="78"/>
    </location>
</feature>
<dbReference type="InterPro" id="IPR000595">
    <property type="entry name" value="cNMP-bd_dom"/>
</dbReference>
<dbReference type="FunFam" id="1.10.3430.10:FF:000008">
    <property type="entry name" value="Ammonium transporter"/>
    <property type="match status" value="1"/>
</dbReference>
<feature type="transmembrane region" description="Helical" evidence="9">
    <location>
        <begin position="1297"/>
        <end position="1317"/>
    </location>
</feature>
<dbReference type="GO" id="GO:0097272">
    <property type="term" value="P:ammonium homeostasis"/>
    <property type="evidence" value="ECO:0000318"/>
    <property type="project" value="GO_Central"/>
</dbReference>
<reference evidence="12 13" key="2">
    <citation type="journal article" date="2010" name="Nucleic Acids Res.">
        <title>BeetleBase in 2010: revisions to provide comprehensive genomic information for Tribolium castaneum.</title>
        <authorList>
            <person name="Kim H.S."/>
            <person name="Murphy T."/>
            <person name="Xia J."/>
            <person name="Caragea D."/>
            <person name="Park Y."/>
            <person name="Beeman R.W."/>
            <person name="Lorenzen M.D."/>
            <person name="Butcher S."/>
            <person name="Manak J.R."/>
            <person name="Brown S.J."/>
        </authorList>
    </citation>
    <scope>GENOME REANNOTATION</scope>
    <source>
        <strain evidence="12 13">Georgia GA2</strain>
    </source>
</reference>
<feature type="transmembrane region" description="Helical" evidence="9">
    <location>
        <begin position="3787"/>
        <end position="3806"/>
    </location>
</feature>
<comment type="similarity">
    <text evidence="2">Belongs to the ammonia transporter channel (TC 1.A.11.2) family.</text>
</comment>
<comment type="subcellular location">
    <subcellularLocation>
        <location evidence="1">Membrane</location>
        <topology evidence="1">Multi-pass membrane protein</topology>
    </subcellularLocation>
</comment>
<feature type="transmembrane region" description="Helical" evidence="9">
    <location>
        <begin position="1651"/>
        <end position="1674"/>
    </location>
</feature>
<feature type="transmembrane region" description="Helical" evidence="9">
    <location>
        <begin position="3121"/>
        <end position="3142"/>
    </location>
</feature>
<dbReference type="InterPro" id="IPR027359">
    <property type="entry name" value="Volt_channel_dom_sf"/>
</dbReference>
<feature type="transmembrane region" description="Helical" evidence="9">
    <location>
        <begin position="4057"/>
        <end position="4078"/>
    </location>
</feature>
<feature type="transmembrane region" description="Helical" evidence="9">
    <location>
        <begin position="679"/>
        <end position="701"/>
    </location>
</feature>
<sequence length="4261" mass="486645">MFRKLSIIIFLLYLAQILAEDTPKKRPPPDFSVKYIFIFGCLLLVTKTRHFIINKGIPVPYAAVCMTCGVLWGVGTWYSPWMEDVSLVWPTIINEFDVIFLPAMVFSTAICMDIHTFLYSFPQIFVISFPVALLASAMFGILMRLVIDRKWTVVDSLYFGALTQAIYPTEMLRLLKESGHRTKCVAILLEGETLLSVSIAVAFTQMLGLHIGGWIVHWYQWLMGLVRTVVVALPLGYLFGVFGTFLMKLSYTDTSGLLIVTISMCYMSYYIVQWISSAGLPACTICGIFMGRARATLSKEREESIINFWKMVIIMMCGILFVVAGVIAPITLRINVQMKEYVLVLVTYLMANVTRFLSFFLFSPILSRTGYGMSFQNMLICVWGGLKNPLILNLAVDLTMKVYGENSHRRQILYLHVVGLYMLMLFINATFIPVLLRSLGLMELSLSRRINMNNCLKFINEARTRTMAILKMDRFLSDANWPLVTKCTTMEHPYRKKASTEAEQEEQEDEYLLAYKFTFCPDCQKEVPNEPTPKEMKDMMKEAKLRILKLKKTAYSRQYENGMISRHAIRTMHQTVEIAMDSQEAVIELDGLYKLFEKEVFFFRFLRNHLQKFLRNKSDTVKPPRLEWRLWCYRIVTHVAFTIFMNLVVLFQMVFILYYFAVRVEKDDVMYIVIVNADIFFFVVYFTEFLLKIFAYSWIWVCRHGFRTYFRSCCNVLEFIILLGVFMIIVFHATLNLTGAHMCYYVDLALCFLLILRSLKLLRLVNYLAFCQRLPVALSKYLDAKVDKHRALAFELGKCYITGEEEILENLHQIVDNDKIRESIRERIENDRLAITKRLGLAQKESPWVTTTVKTRLAMRTVLNGMKDDIYELKLSGWVDDLEYDKLLKSLSKRYKYVDSVKLIPPPTSKAVFKEIPYMAEEPELIEFLYTNVSTKKFDPGEVVIKEGENLEGIYILISGMLMASYTPHPLILDNLKEKGAIPVVDHICSLTYDEPMSEYIVPGNSIGELSTLTGRGYDGKILSETHSQVYVLYKPFIKKAMEMDDDPVNGFECRIWKYISFRRALTVMMNVPSFRSVTQQNLKYTLERSFLPNLSNYKVFVVNEMMEDIILIEGLVVDFNTRDVYAAPCYIPRACQRLILPRSSFANLDVMVETKLLIIPAKDFDEYEIMIHEERTCELVSNETSKCLQHLIQTKAFLSNRFAKHKKVGVPSLTKHMRRKMGGAVDSTKSKMIFVSSQASSNFYRLGVCHVKPQNNMTHEQMLDYEADRPLKYIFLFGIILLVSVIRFFVKFAGIPVPHYLFAILIGILWGVGTSHSTFMQRMSSVARVPIHHIGEVYLPAIIFTTAFCIDVHAFWRSLTQLFIISGPALFLSACMFGMLMRLVLNTNWQYIDGLIFANLNSAVYPLYILNYLKESNIQSHHVTVLLQGETLFSSIVAVILHEFFTANREGWVIHWYQFACSILRLFLIAIPMGYLFGWLGVTLMKFSYNDSVKLMLLTLSLAYTTFYFSRWICFGGLTATTVVGILMSKERMSLSKEIDQDLRDFWAMITSALNAVILVNVGVVTPTFLGNDIYFRDYVIVIVTYLVNSMTRCLSFFLFLPILSRLGYGMTFHNLAICIWGGLKNPIGLNLAVNLKDTIQIDVYKWQIFFLHTVGVYILTLLINGSLLPILLKSLGLSEISNSRQINMNACMKSIYEARASTIAILKMDRFLSDANWPLVTSLTALRHPYKKTSQVEDDEEDEDEDNFMGYRYTFCPDCEKNIPNEPTSREMKEMIKEAKARMLKFKKTVYSRQFENGMLSKESIRLLHQAIELATESEEGMIELDGLFRLFTKENTFYKFLRYLFQSILRTKSFNPPRKYWRLWCYHAVNHFAFPLIMNVIVVTNIIFISLCLSDRIDTSSGLIFSLVLGESLFVLAYFTEFVLRVLSNSWIYIYQHGIKNYFGSFWNVLKFIILCYSAASLIIHSVIILNYKDDKYVYIMDIILSILLCIRTLELLEFLKYCNSCKAVPVALLKYLDTQVELNKSLAYEIGKNYTEGEEEILDNMHQIVDNQKIKEIIRKRIESDRLAVTRNLGIVEKKSPWVATTVKTRAAINTVLNSMKEDIYELKVSGWVDDVEHEKLLKSLDERYRYVNTIQNVPPPSPEHMFKEITYMNEDIVDFLYTNVCIKKFDPGDIVYNEGEIVEGVYILITGMFLVSYVPKQTVTEKLKERGALPVIDFISTMSTEEPTSEFIVPGNTIGELSAITERPYDGVIIAETHSQVCVIKRNILKRAINIDDDPVDGIECRIWKNIAFRRAISILINTPTYRSYTRDKIKYIIQRSFVPNLSNYKMFLVNEMIEDILLIEGVAVDFNTREVYVAPCYIQRACQKLILPKSSGVNIETDIETKLMIIPAKDVDPYEIMVNEERTCDLVDNQSIRCLHHLIQKKASTGSSRLSQQSSKLNKGVISLLKQKLSDRSVADISSTKSVSAHTIHTSKSSKVSIFELSSSVQSDEDLDKIIEHERDRPLKYIFFFGSILMLAIIRFFMKTYGVAIPYTVIPIFIGILWGVGSWYNDFMRRMANAAEIPLLGVEVVYLPAVIFTTSFCIDFHAFLRSFAQIFILSGPSLIISSCLTGLMMRLVINPEWGSLDGLIFGSLNSVVYPLYILIYLRDSNIQNKHVTVLLQGETLFSVIVSVTFHDFLVSAYEGWTVRWYQFVCISLRVLILAVPLGYLFGWIGVFLMKFSYNDSTKLMLLTLSVAYTSFLFTRWICFGGFIATSIVGILMSRERLSLPTSVNNDLVDFWIMIIYSFNAIILVNAGISTPRYLENDLYFKEYVIIIVTYLVNNMTRFLSFFIFLPILNRIGYGMSFQSLAICVWGGLKNPIALDLATQLKNIYKDDKHKWQLFFVHTVGNYILLLLINGSLLPVLLKTLGLSEISVSRQINMNACMKSIYEARGRAMAILKMDRFLSDANWPLVTSITALKHPYKKTSQFVKDDDDDDEEDDFMGHKYTFCPDCEKNIPNEPTSKEMKEMIKEAKLRMLKFKKTVYSRQFENGMLSKESIRLMHQAVEIALESEEGLIELDGLFRLFTKETFFYKFLRNCFQSILRTRTFNPPRNQWRLWCYRAVNHVSFPLTINIIAATNVVFISLCMVDYVNTSTGLFFSLVLGQSLFVLAYFVEFLLMVLSYSWIYIYKHGIKNYFGSSWNIFKFIILCYSFASLVIHSVVILEYKDDTNVFVMDVILNILLCIRILELLKLLKYCHCCKAVPIALLKYLDTQVELHKSLAYEIGKNYTEGEEEILDNIHQIIDNNKIKEMIRKRIESDRLAVTRNLGMVEKNSPWVATTVKTQAAINTVLNSMKEDIEELKVAGWVDNVEYEKLSKSLDERYRCVNTIQNVPPLSPKHLFSEISYMNEEIVDFFYSNICVKKFDPGDIVFSEGEIVEGIYVLITGMFLVSYVPKQTVIDKLKDHGALPVIDFVCGLSFEEPMSEYIVPGNTIGELSAITERPYDGVVIAETHSQVYVLKRSVLRRAIALDPDPVDGIECRIWKNIAFRRAISILINTPSYRSYTREKIKYVIQSSFMPNLHNFKVFSVNEMIEELLLIEGVAVDFNTREVYIAPCYIQRTCQKLILPKSSALNIETDIETKIMVIPAKDIDPYEIMVKEEQTCDLVNRESVRCLQHLLEKRLSAASRISQQSTKLNKGLASQIRRRLATRSVVDLAKQSSSTIVALKASKSSKVRVQSRNTTAPIPWLYDIDPEDTNWIITSSFMIFTMQTGFGMLESGCVSIKNEVNIMMKNVVDIVLGGLTYWIFGFGLSFGRSPLSNGFIALGDFFTDPLLKDPLKGAIYAAFIFQLSFATTATTIVSGAMAERCNFKAYCIFSFLNTAIYCIPAGWMWGDQGFLKKLGAVDIAGSGAVHLIGGSSAMASALMLGPRLGRYDNGIKSLPLGNPVNAVMGLFVLWWGWLAFNSGSTYGLSGEKWHYAARAAVMTMMSSFGGGTASLLYSLIRQKGRIDAIDIINGILGSLVAVTAGCFLYEAWEALIIGVVGALLACGFMPLFDLMGIDDPVGASAVHGVGGIWGVLAVGFFADNPYPLETTNGRRGLFKGGGWYLLGVQSLACVCLSCWGIVSSMILLWCINKIVTIRMEVHVELLGADLTEHSVKHGNVNVGVSRAISVLGPVLDSEDVRRIDNIGLNPMHERNINLVKNLSRKKRYKFSKILRDVTRNRNLGINLAKNLFPKKARKKSVPKETNEGAGSENTGPGPSQMAWVN</sequence>
<evidence type="ECO:0000256" key="8">
    <source>
        <dbReference type="SAM" id="MobiDB-lite"/>
    </source>
</evidence>
<feature type="transmembrane region" description="Helical" evidence="9">
    <location>
        <begin position="2578"/>
        <end position="2598"/>
    </location>
</feature>
<keyword evidence="7" id="KW-0924">Ammonia transport</keyword>
<dbReference type="InterPro" id="IPR029020">
    <property type="entry name" value="Ammonium/urea_transptr"/>
</dbReference>
<feature type="transmembrane region" description="Helical" evidence="9">
    <location>
        <begin position="713"/>
        <end position="733"/>
    </location>
</feature>
<dbReference type="PROSITE" id="PS50042">
    <property type="entry name" value="CNMP_BINDING_3"/>
    <property type="match status" value="3"/>
</dbReference>
<evidence type="ECO:0000256" key="5">
    <source>
        <dbReference type="ARBA" id="ARBA00022989"/>
    </source>
</evidence>
<feature type="transmembrane region" description="Helical" evidence="9">
    <location>
        <begin position="2513"/>
        <end position="2531"/>
    </location>
</feature>
<keyword evidence="6 9" id="KW-0472">Membrane</keyword>
<feature type="transmembrane region" description="Helical" evidence="9">
    <location>
        <begin position="195"/>
        <end position="216"/>
    </location>
</feature>
<dbReference type="Pfam" id="PF00909">
    <property type="entry name" value="Ammonium_transp"/>
    <property type="match status" value="1"/>
</dbReference>
<feature type="transmembrane region" description="Helical" evidence="9">
    <location>
        <begin position="342"/>
        <end position="362"/>
    </location>
</feature>
<dbReference type="NCBIfam" id="TIGR00836">
    <property type="entry name" value="amt"/>
    <property type="match status" value="1"/>
</dbReference>
<feature type="transmembrane region" description="Helical" evidence="9">
    <location>
        <begin position="1510"/>
        <end position="1528"/>
    </location>
</feature>
<dbReference type="STRING" id="7070.A0A139WE35"/>
<feature type="transmembrane region" description="Helical" evidence="9">
    <location>
        <begin position="2739"/>
        <end position="2768"/>
    </location>
</feature>
<proteinExistence type="inferred from homology"/>
<feature type="transmembrane region" description="Helical" evidence="9">
    <location>
        <begin position="125"/>
        <end position="147"/>
    </location>
</feature>
<dbReference type="Proteomes" id="UP000007266">
    <property type="component" value="Linkage group 7"/>
</dbReference>
<dbReference type="GO" id="GO:1902600">
    <property type="term" value="P:proton transmembrane transport"/>
    <property type="evidence" value="ECO:0007669"/>
    <property type="project" value="InterPro"/>
</dbReference>
<dbReference type="PANTHER" id="PTHR11730:SF58">
    <property type="entry name" value="AMMONIUM TRANSPORTER"/>
    <property type="match status" value="1"/>
</dbReference>
<feature type="transmembrane region" description="Helical" evidence="9">
    <location>
        <begin position="2821"/>
        <end position="2846"/>
    </location>
</feature>
<feature type="transmembrane region" description="Helical" evidence="9">
    <location>
        <begin position="3834"/>
        <end position="3853"/>
    </location>
</feature>
<feature type="transmembrane region" description="Helical" evidence="9">
    <location>
        <begin position="3976"/>
        <end position="3995"/>
    </location>
</feature>
<keyword evidence="10" id="KW-0732">Signal</keyword>
<dbReference type="Pfam" id="PF00027">
    <property type="entry name" value="cNMP_binding"/>
    <property type="match status" value="2"/>
</dbReference>
<dbReference type="GO" id="GO:0072488">
    <property type="term" value="P:ammonium transmembrane transport"/>
    <property type="evidence" value="ECO:0000318"/>
    <property type="project" value="GO_Central"/>
</dbReference>
<feature type="transmembrane region" description="Helical" evidence="9">
    <location>
        <begin position="2605"/>
        <end position="2625"/>
    </location>
</feature>
<feature type="transmembrane region" description="Helical" evidence="9">
    <location>
        <begin position="4098"/>
        <end position="4125"/>
    </location>
</feature>
<dbReference type="Gene3D" id="1.10.3430.10">
    <property type="entry name" value="Ammonium transporter AmtB like domains"/>
    <property type="match status" value="1"/>
</dbReference>
<feature type="transmembrane region" description="Helical" evidence="9">
    <location>
        <begin position="2698"/>
        <end position="2727"/>
    </location>
</feature>
<evidence type="ECO:0000256" key="4">
    <source>
        <dbReference type="ARBA" id="ARBA00022692"/>
    </source>
</evidence>
<dbReference type="SUPFAM" id="SSF51206">
    <property type="entry name" value="cAMP-binding domain-like"/>
    <property type="match status" value="3"/>
</dbReference>
<feature type="transmembrane region" description="Helical" evidence="9">
    <location>
        <begin position="635"/>
        <end position="659"/>
    </location>
</feature>
<feature type="transmembrane region" description="Helical" evidence="9">
    <location>
        <begin position="1272"/>
        <end position="1291"/>
    </location>
</feature>
<dbReference type="GO" id="GO:0015297">
    <property type="term" value="F:antiporter activity"/>
    <property type="evidence" value="ECO:0007669"/>
    <property type="project" value="InterPro"/>
</dbReference>
<reference evidence="12 13" key="1">
    <citation type="journal article" date="2008" name="Nature">
        <title>The genome of the model beetle and pest Tribolium castaneum.</title>
        <authorList>
            <consortium name="Tribolium Genome Sequencing Consortium"/>
            <person name="Richards S."/>
            <person name="Gibbs R.A."/>
            <person name="Weinstock G.M."/>
            <person name="Brown S.J."/>
            <person name="Denell R."/>
            <person name="Beeman R.W."/>
            <person name="Gibbs R."/>
            <person name="Beeman R.W."/>
            <person name="Brown S.J."/>
            <person name="Bucher G."/>
            <person name="Friedrich M."/>
            <person name="Grimmelikhuijzen C.J."/>
            <person name="Klingler M."/>
            <person name="Lorenzen M."/>
            <person name="Richards S."/>
            <person name="Roth S."/>
            <person name="Schroder R."/>
            <person name="Tautz D."/>
            <person name="Zdobnov E.M."/>
            <person name="Muzny D."/>
            <person name="Gibbs R.A."/>
            <person name="Weinstock G.M."/>
            <person name="Attaway T."/>
            <person name="Bell S."/>
            <person name="Buhay C.J."/>
            <person name="Chandrabose M.N."/>
            <person name="Chavez D."/>
            <person name="Clerk-Blankenburg K.P."/>
            <person name="Cree A."/>
            <person name="Dao M."/>
            <person name="Davis C."/>
            <person name="Chacko J."/>
            <person name="Dinh H."/>
            <person name="Dugan-Rocha S."/>
            <person name="Fowler G."/>
            <person name="Garner T.T."/>
            <person name="Garnes J."/>
            <person name="Gnirke A."/>
            <person name="Hawes A."/>
            <person name="Hernandez J."/>
            <person name="Hines S."/>
            <person name="Holder M."/>
            <person name="Hume J."/>
            <person name="Jhangiani S.N."/>
            <person name="Joshi V."/>
            <person name="Khan Z.M."/>
            <person name="Jackson L."/>
            <person name="Kovar C."/>
            <person name="Kowis A."/>
            <person name="Lee S."/>
            <person name="Lewis L.R."/>
            <person name="Margolis J."/>
            <person name="Morgan M."/>
            <person name="Nazareth L.V."/>
            <person name="Nguyen N."/>
            <person name="Okwuonu G."/>
            <person name="Parker D."/>
            <person name="Richards S."/>
            <person name="Ruiz S.J."/>
            <person name="Santibanez J."/>
            <person name="Savard J."/>
            <person name="Scherer S.E."/>
            <person name="Schneider B."/>
            <person name="Sodergren E."/>
            <person name="Tautz D."/>
            <person name="Vattahil S."/>
            <person name="Villasana D."/>
            <person name="White C.S."/>
            <person name="Wright R."/>
            <person name="Park Y."/>
            <person name="Beeman R.W."/>
            <person name="Lord J."/>
            <person name="Oppert B."/>
            <person name="Lorenzen M."/>
            <person name="Brown S."/>
            <person name="Wang L."/>
            <person name="Savard J."/>
            <person name="Tautz D."/>
            <person name="Richards S."/>
            <person name="Weinstock G."/>
            <person name="Gibbs R.A."/>
            <person name="Liu Y."/>
            <person name="Worley K."/>
            <person name="Weinstock G."/>
            <person name="Elsik C.G."/>
            <person name="Reese J.T."/>
            <person name="Elhaik E."/>
            <person name="Landan G."/>
            <person name="Graur D."/>
            <person name="Arensburger P."/>
            <person name="Atkinson P."/>
            <person name="Beeman R.W."/>
            <person name="Beidler J."/>
            <person name="Brown S.J."/>
            <person name="Demuth J.P."/>
            <person name="Drury D.W."/>
            <person name="Du Y.Z."/>
            <person name="Fujiwara H."/>
            <person name="Lorenzen M."/>
            <person name="Maselli V."/>
            <person name="Osanai M."/>
            <person name="Park Y."/>
            <person name="Robertson H.M."/>
            <person name="Tu Z."/>
            <person name="Wang J.J."/>
            <person name="Wang S."/>
            <person name="Richards S."/>
            <person name="Song H."/>
            <person name="Zhang L."/>
            <person name="Sodergren E."/>
            <person name="Werner D."/>
            <person name="Stanke M."/>
            <person name="Morgenstern B."/>
            <person name="Solovyev V."/>
            <person name="Kosarev P."/>
            <person name="Brown G."/>
            <person name="Chen H.C."/>
            <person name="Ermolaeva O."/>
            <person name="Hlavina W."/>
            <person name="Kapustin Y."/>
            <person name="Kiryutin B."/>
            <person name="Kitts P."/>
            <person name="Maglott D."/>
            <person name="Pruitt K."/>
            <person name="Sapojnikov V."/>
            <person name="Souvorov A."/>
            <person name="Mackey A.J."/>
            <person name="Waterhouse R.M."/>
            <person name="Wyder S."/>
            <person name="Zdobnov E.M."/>
            <person name="Zdobnov E.M."/>
            <person name="Wyder S."/>
            <person name="Kriventseva E.V."/>
            <person name="Kadowaki T."/>
            <person name="Bork P."/>
            <person name="Aranda M."/>
            <person name="Bao R."/>
            <person name="Beermann A."/>
            <person name="Berns N."/>
            <person name="Bolognesi R."/>
            <person name="Bonneton F."/>
            <person name="Bopp D."/>
            <person name="Brown S.J."/>
            <person name="Bucher G."/>
            <person name="Butts T."/>
            <person name="Chaumot A."/>
            <person name="Denell R.E."/>
            <person name="Ferrier D.E."/>
            <person name="Friedrich M."/>
            <person name="Gordon C.M."/>
            <person name="Jindra M."/>
            <person name="Klingler M."/>
            <person name="Lan Q."/>
            <person name="Lattorff H.M."/>
            <person name="Laudet V."/>
            <person name="von Levetsow C."/>
            <person name="Liu Z."/>
            <person name="Lutz R."/>
            <person name="Lynch J.A."/>
            <person name="da Fonseca R.N."/>
            <person name="Posnien N."/>
            <person name="Reuter R."/>
            <person name="Roth S."/>
            <person name="Savard J."/>
            <person name="Schinko J.B."/>
            <person name="Schmitt C."/>
            <person name="Schoppmeier M."/>
            <person name="Schroder R."/>
            <person name="Shippy T.D."/>
            <person name="Simonnet F."/>
            <person name="Marques-Souza H."/>
            <person name="Tautz D."/>
            <person name="Tomoyasu Y."/>
            <person name="Trauner J."/>
            <person name="Van der Zee M."/>
            <person name="Vervoort M."/>
            <person name="Wittkopp N."/>
            <person name="Wimmer E.A."/>
            <person name="Yang X."/>
            <person name="Jones A.K."/>
            <person name="Sattelle D.B."/>
            <person name="Ebert P.R."/>
            <person name="Nelson D."/>
            <person name="Scott J.G."/>
            <person name="Beeman R.W."/>
            <person name="Muthukrishnan S."/>
            <person name="Kramer K.J."/>
            <person name="Arakane Y."/>
            <person name="Beeman R.W."/>
            <person name="Zhu Q."/>
            <person name="Hogenkamp D."/>
            <person name="Dixit R."/>
            <person name="Oppert B."/>
            <person name="Jiang H."/>
            <person name="Zou Z."/>
            <person name="Marshall J."/>
            <person name="Elpidina E."/>
            <person name="Vinokurov K."/>
            <person name="Oppert C."/>
            <person name="Zou Z."/>
            <person name="Evans J."/>
            <person name="Lu Z."/>
            <person name="Zhao P."/>
            <person name="Sumathipala N."/>
            <person name="Altincicek B."/>
            <person name="Vilcinskas A."/>
            <person name="Williams M."/>
            <person name="Hultmark D."/>
            <person name="Hetru C."/>
            <person name="Jiang H."/>
            <person name="Grimmelikhuijzen C.J."/>
            <person name="Hauser F."/>
            <person name="Cazzamali G."/>
            <person name="Williamson M."/>
            <person name="Park Y."/>
            <person name="Li B."/>
            <person name="Tanaka Y."/>
            <person name="Predel R."/>
            <person name="Neupert S."/>
            <person name="Schachtner J."/>
            <person name="Verleyen P."/>
            <person name="Raible F."/>
            <person name="Bork P."/>
            <person name="Friedrich M."/>
            <person name="Walden K.K."/>
            <person name="Robertson H.M."/>
            <person name="Angeli S."/>
            <person name="Foret S."/>
            <person name="Bucher G."/>
            <person name="Schuetz S."/>
            <person name="Maleszka R."/>
            <person name="Wimmer E.A."/>
            <person name="Beeman R.W."/>
            <person name="Lorenzen M."/>
            <person name="Tomoyasu Y."/>
            <person name="Miller S.C."/>
            <person name="Grossmann D."/>
            <person name="Bucher G."/>
        </authorList>
    </citation>
    <scope>NUCLEOTIDE SEQUENCE [LARGE SCALE GENOMIC DNA]</scope>
    <source>
        <strain evidence="12 13">Georgia GA2</strain>
    </source>
</reference>
<gene>
    <name evidence="12" type="primary">AUGUSTUS-3.0.2_33677</name>
    <name evidence="12" type="ORF">TcasGA2_TC033677</name>
</gene>
<dbReference type="CDD" id="cd00038">
    <property type="entry name" value="CAP_ED"/>
    <property type="match status" value="3"/>
</dbReference>
<dbReference type="InterPro" id="IPR001905">
    <property type="entry name" value="Ammonium_transpt"/>
</dbReference>
<dbReference type="Pfam" id="PF00999">
    <property type="entry name" value="Na_H_Exchanger"/>
    <property type="match status" value="3"/>
</dbReference>
<feature type="chain" id="PRO_5007299817" description="Cyclic nucleotide-binding domain-containing protein" evidence="10">
    <location>
        <begin position="20"/>
        <end position="4261"/>
    </location>
</feature>
<dbReference type="InterPro" id="IPR006153">
    <property type="entry name" value="Cation/H_exchanger_TM"/>
</dbReference>